<gene>
    <name evidence="2" type="ORF">B9Z19DRAFT_1028565</name>
</gene>
<organism evidence="2 3">
    <name type="scientific">Tuber borchii</name>
    <name type="common">White truffle</name>
    <dbReference type="NCBI Taxonomy" id="42251"/>
    <lineage>
        <taxon>Eukaryota</taxon>
        <taxon>Fungi</taxon>
        <taxon>Dikarya</taxon>
        <taxon>Ascomycota</taxon>
        <taxon>Pezizomycotina</taxon>
        <taxon>Pezizomycetes</taxon>
        <taxon>Pezizales</taxon>
        <taxon>Tuberaceae</taxon>
        <taxon>Tuber</taxon>
    </lineage>
</organism>
<sequence length="130" mass="13918">MFGRTPLWHAAEYGHEGVVKVFLERGDVNTGSSDRYAQTPLSIPRAACDDVMGLVSTPSPSGHETSPNSDMTQTISVNTASAQERLEFGQISRQHCIIPHPTPEVVEVVPLSPSGPSSNQLEALPTVPVL</sequence>
<protein>
    <submittedName>
        <fullName evidence="2">Uncharacterized protein</fullName>
    </submittedName>
</protein>
<dbReference type="PROSITE" id="PS50297">
    <property type="entry name" value="ANK_REP_REGION"/>
    <property type="match status" value="1"/>
</dbReference>
<dbReference type="InterPro" id="IPR036770">
    <property type="entry name" value="Ankyrin_rpt-contain_sf"/>
</dbReference>
<evidence type="ECO:0000256" key="1">
    <source>
        <dbReference type="PROSITE-ProRule" id="PRU00023"/>
    </source>
</evidence>
<comment type="caution">
    <text evidence="2">The sequence shown here is derived from an EMBL/GenBank/DDBJ whole genome shotgun (WGS) entry which is preliminary data.</text>
</comment>
<evidence type="ECO:0000313" key="2">
    <source>
        <dbReference type="EMBL" id="PUU76598.1"/>
    </source>
</evidence>
<dbReference type="InterPro" id="IPR002110">
    <property type="entry name" value="Ankyrin_rpt"/>
</dbReference>
<accession>A0A2T6ZM81</accession>
<reference evidence="2 3" key="1">
    <citation type="submission" date="2017-04" db="EMBL/GenBank/DDBJ databases">
        <title>Draft genome sequence of Tuber borchii Vittad., a whitish edible truffle.</title>
        <authorList>
            <consortium name="DOE Joint Genome Institute"/>
            <person name="Murat C."/>
            <person name="Kuo A."/>
            <person name="Barry K.W."/>
            <person name="Clum A."/>
            <person name="Dockter R.B."/>
            <person name="Fauchery L."/>
            <person name="Iotti M."/>
            <person name="Kohler A."/>
            <person name="Labutti K."/>
            <person name="Lindquist E.A."/>
            <person name="Lipzen A."/>
            <person name="Ohm R.A."/>
            <person name="Wang M."/>
            <person name="Grigoriev I.V."/>
            <person name="Zambonelli A."/>
            <person name="Martin F.M."/>
        </authorList>
    </citation>
    <scope>NUCLEOTIDE SEQUENCE [LARGE SCALE GENOMIC DNA]</scope>
    <source>
        <strain evidence="2 3">Tbo3840</strain>
    </source>
</reference>
<dbReference type="Proteomes" id="UP000244722">
    <property type="component" value="Unassembled WGS sequence"/>
</dbReference>
<evidence type="ECO:0000313" key="3">
    <source>
        <dbReference type="Proteomes" id="UP000244722"/>
    </source>
</evidence>
<dbReference type="AlphaFoldDB" id="A0A2T6ZM81"/>
<dbReference type="Gene3D" id="1.25.40.20">
    <property type="entry name" value="Ankyrin repeat-containing domain"/>
    <property type="match status" value="1"/>
</dbReference>
<keyword evidence="3" id="KW-1185">Reference proteome</keyword>
<feature type="non-terminal residue" evidence="2">
    <location>
        <position position="130"/>
    </location>
</feature>
<dbReference type="SUPFAM" id="SSF48403">
    <property type="entry name" value="Ankyrin repeat"/>
    <property type="match status" value="1"/>
</dbReference>
<name>A0A2T6ZM81_TUBBO</name>
<dbReference type="Pfam" id="PF00023">
    <property type="entry name" value="Ank"/>
    <property type="match status" value="1"/>
</dbReference>
<dbReference type="SMART" id="SM00248">
    <property type="entry name" value="ANK"/>
    <property type="match status" value="1"/>
</dbReference>
<proteinExistence type="predicted"/>
<feature type="repeat" description="ANK" evidence="1">
    <location>
        <begin position="2"/>
        <end position="26"/>
    </location>
</feature>
<keyword evidence="1" id="KW-0040">ANK repeat</keyword>
<dbReference type="PROSITE" id="PS50088">
    <property type="entry name" value="ANK_REPEAT"/>
    <property type="match status" value="1"/>
</dbReference>
<dbReference type="EMBL" id="NESQ01000182">
    <property type="protein sequence ID" value="PUU76598.1"/>
    <property type="molecule type" value="Genomic_DNA"/>
</dbReference>
<dbReference type="OrthoDB" id="341259at2759"/>